<dbReference type="SUPFAM" id="SSF49384">
    <property type="entry name" value="Carbohydrate-binding domain"/>
    <property type="match status" value="1"/>
</dbReference>
<evidence type="ECO:0000313" key="3">
    <source>
        <dbReference type="EMBL" id="SFM33220.1"/>
    </source>
</evidence>
<name>A0A1I4Q0M0_9EURY</name>
<reference evidence="4" key="1">
    <citation type="submission" date="2016-10" db="EMBL/GenBank/DDBJ databases">
        <authorList>
            <person name="Varghese N."/>
            <person name="Submissions S."/>
        </authorList>
    </citation>
    <scope>NUCLEOTIDE SEQUENCE [LARGE SCALE GENOMIC DNA]</scope>
    <source>
        <strain evidence="4">Mob M</strain>
    </source>
</reference>
<dbReference type="Proteomes" id="UP000198535">
    <property type="component" value="Unassembled WGS sequence"/>
</dbReference>
<dbReference type="GO" id="GO:0030246">
    <property type="term" value="F:carbohydrate binding"/>
    <property type="evidence" value="ECO:0007669"/>
    <property type="project" value="InterPro"/>
</dbReference>
<dbReference type="Gene3D" id="2.60.40.680">
    <property type="match status" value="1"/>
</dbReference>
<evidence type="ECO:0000259" key="2">
    <source>
        <dbReference type="Pfam" id="PF00963"/>
    </source>
</evidence>
<dbReference type="NCBIfam" id="TIGR04213">
    <property type="entry name" value="PGF_pre_PGF"/>
    <property type="match status" value="1"/>
</dbReference>
<dbReference type="EMBL" id="FOUJ01000001">
    <property type="protein sequence ID" value="SFM33220.1"/>
    <property type="molecule type" value="Genomic_DNA"/>
</dbReference>
<dbReference type="InterPro" id="IPR008965">
    <property type="entry name" value="CBM2/CBM3_carb-bd_dom_sf"/>
</dbReference>
<dbReference type="InterPro" id="IPR002102">
    <property type="entry name" value="Cohesin_dom"/>
</dbReference>
<dbReference type="OrthoDB" id="103676at2157"/>
<dbReference type="GO" id="GO:0000272">
    <property type="term" value="P:polysaccharide catabolic process"/>
    <property type="evidence" value="ECO:0007669"/>
    <property type="project" value="InterPro"/>
</dbReference>
<feature type="compositionally biased region" description="Gly residues" evidence="1">
    <location>
        <begin position="175"/>
        <end position="185"/>
    </location>
</feature>
<organism evidence="3 4">
    <name type="scientific">Methanolobus profundi</name>
    <dbReference type="NCBI Taxonomy" id="487685"/>
    <lineage>
        <taxon>Archaea</taxon>
        <taxon>Methanobacteriati</taxon>
        <taxon>Methanobacteriota</taxon>
        <taxon>Stenosarchaea group</taxon>
        <taxon>Methanomicrobia</taxon>
        <taxon>Methanosarcinales</taxon>
        <taxon>Methanosarcinaceae</taxon>
        <taxon>Methanolobus</taxon>
    </lineage>
</organism>
<dbReference type="AlphaFoldDB" id="A0A1I4Q0M0"/>
<accession>A0A1I4Q0M0</accession>
<feature type="domain" description="Cohesin" evidence="2">
    <location>
        <begin position="30"/>
        <end position="150"/>
    </location>
</feature>
<keyword evidence="4" id="KW-1185">Reference proteome</keyword>
<dbReference type="Pfam" id="PF00963">
    <property type="entry name" value="Cohesin"/>
    <property type="match status" value="1"/>
</dbReference>
<dbReference type="CDD" id="cd08547">
    <property type="entry name" value="Type_II_cohesin"/>
    <property type="match status" value="1"/>
</dbReference>
<sequence>MEYMVLLMLFIVTCSCIPVVTADSVVSILPSSQEVYPGDGFDVYVYIEPETPVAGAQLDISYDNTMLRADSVDGSDFFEQDGTTSIFIGGTVDNSQGSINGLFAVTLGKAEISTAENFAQITFTALERTGDCSITLSNVILSDPSGNQLPVTLRDSHVTIPGSASTFTEETTTSTGGGGGGGGGDTGEKAENIDRKEVSKLYVTADTMTVYRFTDSSNPITSISYMSLKNSGFISSTIEVLKDVSTTVPEKPDGLIYRNINIWVGKAGYATESNIKDTQISFKVLKQWMQVNNIGTGSIHLKRYNDGQWTDLETELTGQDEDFFIFEAKTPGFSPFAITADAQAIEEMELAPVTNEGAILEEEIYADEVGETEITSTKIADPGLGQNSSLLLLASMSVVLLCRRKNIV</sequence>
<protein>
    <submittedName>
        <fullName evidence="3">PGF-pre-PGF domain-containing protein</fullName>
    </submittedName>
</protein>
<proteinExistence type="predicted"/>
<evidence type="ECO:0000313" key="4">
    <source>
        <dbReference type="Proteomes" id="UP000198535"/>
    </source>
</evidence>
<feature type="compositionally biased region" description="Low complexity" evidence="1">
    <location>
        <begin position="162"/>
        <end position="174"/>
    </location>
</feature>
<dbReference type="InterPro" id="IPR026453">
    <property type="entry name" value="PGF_pre_PGF"/>
</dbReference>
<feature type="region of interest" description="Disordered" evidence="1">
    <location>
        <begin position="162"/>
        <end position="191"/>
    </location>
</feature>
<gene>
    <name evidence="3" type="ORF">SAMN04488696_1010</name>
</gene>
<dbReference type="STRING" id="487685.SAMN04488696_1010"/>
<dbReference type="RefSeq" id="WP_177187968.1">
    <property type="nucleotide sequence ID" value="NZ_FOUJ01000001.1"/>
</dbReference>
<evidence type="ECO:0000256" key="1">
    <source>
        <dbReference type="SAM" id="MobiDB-lite"/>
    </source>
</evidence>